<dbReference type="EMBL" id="CAGS01000398">
    <property type="protein sequence ID" value="CCF85158.1"/>
    <property type="molecule type" value="Genomic_DNA"/>
</dbReference>
<reference evidence="2 3" key="1">
    <citation type="journal article" date="2012" name="ISME J.">
        <title>Nitrification expanded: discovery, physiology and genomics of a nitrite-oxidizing bacterium from the phylum Chloroflexi.</title>
        <authorList>
            <person name="Sorokin D.Y."/>
            <person name="Lucker S."/>
            <person name="Vejmelkova D."/>
            <person name="Kostrikina N.A."/>
            <person name="Kleerebezem R."/>
            <person name="Rijpstra W.I."/>
            <person name="Damste J.S."/>
            <person name="Le Paslier D."/>
            <person name="Muyzer G."/>
            <person name="Wagner M."/>
            <person name="van Loosdrecht M.C."/>
            <person name="Daims H."/>
        </authorList>
    </citation>
    <scope>NUCLEOTIDE SEQUENCE [LARGE SCALE GENOMIC DNA]</scope>
    <source>
        <strain evidence="3">none</strain>
    </source>
</reference>
<evidence type="ECO:0000313" key="3">
    <source>
        <dbReference type="Proteomes" id="UP000004221"/>
    </source>
</evidence>
<feature type="transmembrane region" description="Helical" evidence="1">
    <location>
        <begin position="51"/>
        <end position="68"/>
    </location>
</feature>
<protein>
    <submittedName>
        <fullName evidence="2">Uncharacterized protein</fullName>
    </submittedName>
</protein>
<accession>I4EKE6</accession>
<keyword evidence="1" id="KW-1133">Transmembrane helix</keyword>
<proteinExistence type="predicted"/>
<keyword evidence="1" id="KW-0812">Transmembrane</keyword>
<sequence>MANNHGSNPDLDPLKHPWIVAALFAIPGGILVFLLAVTIGRETIRESIETAVMNMLIFFLVWGFLNWLRARRH</sequence>
<organism evidence="2 3">
    <name type="scientific">Nitrolancea hollandica Lb</name>
    <dbReference type="NCBI Taxonomy" id="1129897"/>
    <lineage>
        <taxon>Bacteria</taxon>
        <taxon>Pseudomonadati</taxon>
        <taxon>Thermomicrobiota</taxon>
        <taxon>Thermomicrobia</taxon>
        <taxon>Sphaerobacterales</taxon>
        <taxon>Sphaerobacterineae</taxon>
        <taxon>Sphaerobacteraceae</taxon>
        <taxon>Nitrolancea</taxon>
    </lineage>
</organism>
<dbReference type="AlphaFoldDB" id="I4EKE6"/>
<name>I4EKE6_9BACT</name>
<evidence type="ECO:0000256" key="1">
    <source>
        <dbReference type="SAM" id="Phobius"/>
    </source>
</evidence>
<comment type="caution">
    <text evidence="2">The sequence shown here is derived from an EMBL/GenBank/DDBJ whole genome shotgun (WGS) entry which is preliminary data.</text>
</comment>
<gene>
    <name evidence="2" type="ORF">NITHO_4570010</name>
</gene>
<keyword evidence="1" id="KW-0472">Membrane</keyword>
<feature type="transmembrane region" description="Helical" evidence="1">
    <location>
        <begin position="18"/>
        <end position="39"/>
    </location>
</feature>
<dbReference type="Proteomes" id="UP000004221">
    <property type="component" value="Unassembled WGS sequence"/>
</dbReference>
<evidence type="ECO:0000313" key="2">
    <source>
        <dbReference type="EMBL" id="CCF85158.1"/>
    </source>
</evidence>
<keyword evidence="3" id="KW-1185">Reference proteome</keyword>